<feature type="compositionally biased region" description="Polar residues" evidence="1">
    <location>
        <begin position="19"/>
        <end position="29"/>
    </location>
</feature>
<organism evidence="2">
    <name type="scientific">uncultured Sphingomonas sp</name>
    <dbReference type="NCBI Taxonomy" id="158754"/>
    <lineage>
        <taxon>Bacteria</taxon>
        <taxon>Pseudomonadati</taxon>
        <taxon>Pseudomonadota</taxon>
        <taxon>Alphaproteobacteria</taxon>
        <taxon>Sphingomonadales</taxon>
        <taxon>Sphingomonadaceae</taxon>
        <taxon>Sphingomonas</taxon>
        <taxon>environmental samples</taxon>
    </lineage>
</organism>
<evidence type="ECO:0000313" key="2">
    <source>
        <dbReference type="EMBL" id="CAA9528857.1"/>
    </source>
</evidence>
<accession>A0A6J4TP07</accession>
<proteinExistence type="predicted"/>
<sequence length="81" mass="8438">CPSKAPQPPTPMLAAAETSRASTSVQSAATRSTLSTTPCRRRSPSRSAHSTIRMPSPQPCRCGKGASIPGWKSPGRTSNTT</sequence>
<reference evidence="2" key="1">
    <citation type="submission" date="2020-02" db="EMBL/GenBank/DDBJ databases">
        <authorList>
            <person name="Meier V. D."/>
        </authorList>
    </citation>
    <scope>NUCLEOTIDE SEQUENCE</scope>
    <source>
        <strain evidence="2">AVDCRST_MAG62</strain>
    </source>
</reference>
<protein>
    <submittedName>
        <fullName evidence="2">Uncharacterized protein</fullName>
    </submittedName>
</protein>
<feature type="non-terminal residue" evidence="2">
    <location>
        <position position="81"/>
    </location>
</feature>
<evidence type="ECO:0000256" key="1">
    <source>
        <dbReference type="SAM" id="MobiDB-lite"/>
    </source>
</evidence>
<feature type="non-terminal residue" evidence="2">
    <location>
        <position position="1"/>
    </location>
</feature>
<dbReference type="EMBL" id="CADCWB010000207">
    <property type="protein sequence ID" value="CAA9528857.1"/>
    <property type="molecule type" value="Genomic_DNA"/>
</dbReference>
<gene>
    <name evidence="2" type="ORF">AVDCRST_MAG62-1686</name>
</gene>
<feature type="region of interest" description="Disordered" evidence="1">
    <location>
        <begin position="1"/>
        <end position="81"/>
    </location>
</feature>
<feature type="compositionally biased region" description="Pro residues" evidence="1">
    <location>
        <begin position="1"/>
        <end position="11"/>
    </location>
</feature>
<name>A0A6J4TP07_9SPHN</name>
<dbReference type="AlphaFoldDB" id="A0A6J4TP07"/>